<dbReference type="GeneTree" id="ENSGT01030000234627"/>
<reference evidence="6" key="1">
    <citation type="submission" date="2025-08" db="UniProtKB">
        <authorList>
            <consortium name="Ensembl"/>
        </authorList>
    </citation>
    <scope>IDENTIFICATION</scope>
    <source>
        <strain evidence="6">broiler</strain>
    </source>
</reference>
<dbReference type="InterPro" id="IPR010989">
    <property type="entry name" value="SNARE"/>
</dbReference>
<dbReference type="InterPro" id="IPR006011">
    <property type="entry name" value="Syntaxin_N"/>
</dbReference>
<name>A0A8V0XAI2_CHICK</name>
<keyword evidence="7" id="KW-1185">Reference proteome</keyword>
<dbReference type="PROSITE" id="PS00914">
    <property type="entry name" value="SYNTAXIN"/>
    <property type="match status" value="1"/>
</dbReference>
<sequence length="199" mass="22172">PQNAALEPRPEDVENLNSVSARVRRTQHGLLLQRFLEVTARLHAAQSHYRQRCLQRVRRHLHITGNSAVTDEELEEMLENGQSEVFVSNVLGAARATRAALDEVTSRHRELQRLERAMRELQELFAALGAAVEGQGEAVNRIELQVLQSGTAVLKGQQQLCSARTQRRRATTVSPAHCRTPPPGGRTDTLRPTATHCDP</sequence>
<dbReference type="PANTHER" id="PTHR19957:SF97">
    <property type="entry name" value="SYNTAXIN-4"/>
    <property type="match status" value="1"/>
</dbReference>
<dbReference type="CDD" id="cd15848">
    <property type="entry name" value="SNARE_syntaxin1-like"/>
    <property type="match status" value="1"/>
</dbReference>
<evidence type="ECO:0000256" key="2">
    <source>
        <dbReference type="ARBA" id="ARBA00023054"/>
    </source>
</evidence>
<gene>
    <name evidence="6" type="primary">LOC112529982</name>
</gene>
<evidence type="ECO:0000313" key="7">
    <source>
        <dbReference type="Proteomes" id="UP000000539"/>
    </source>
</evidence>
<dbReference type="GO" id="GO:0005484">
    <property type="term" value="F:SNAP receptor activity"/>
    <property type="evidence" value="ECO:0007669"/>
    <property type="project" value="InterPro"/>
</dbReference>
<dbReference type="InterPro" id="IPR045242">
    <property type="entry name" value="Syntaxin"/>
</dbReference>
<evidence type="ECO:0000256" key="1">
    <source>
        <dbReference type="ARBA" id="ARBA00009063"/>
    </source>
</evidence>
<proteinExistence type="inferred from homology"/>
<evidence type="ECO:0000259" key="5">
    <source>
        <dbReference type="PROSITE" id="PS50192"/>
    </source>
</evidence>
<feature type="domain" description="T-SNARE coiled-coil homology" evidence="5">
    <location>
        <begin position="101"/>
        <end position="163"/>
    </location>
</feature>
<dbReference type="PROSITE" id="PS50192">
    <property type="entry name" value="T_SNARE"/>
    <property type="match status" value="1"/>
</dbReference>
<dbReference type="SUPFAM" id="SSF47661">
    <property type="entry name" value="t-snare proteins"/>
    <property type="match status" value="1"/>
</dbReference>
<accession>A0A8V0XAI2</accession>
<dbReference type="GO" id="GO:0006886">
    <property type="term" value="P:intracellular protein transport"/>
    <property type="evidence" value="ECO:0007669"/>
    <property type="project" value="InterPro"/>
</dbReference>
<evidence type="ECO:0000256" key="4">
    <source>
        <dbReference type="SAM" id="MobiDB-lite"/>
    </source>
</evidence>
<dbReference type="FunCoup" id="A0A8V0XAI2">
    <property type="interactions" value="13"/>
</dbReference>
<dbReference type="SMART" id="SM00397">
    <property type="entry name" value="t_SNARE"/>
    <property type="match status" value="1"/>
</dbReference>
<dbReference type="GO" id="GO:0016020">
    <property type="term" value="C:membrane"/>
    <property type="evidence" value="ECO:0007669"/>
    <property type="project" value="InterPro"/>
</dbReference>
<dbReference type="Gene3D" id="1.20.58.70">
    <property type="match status" value="1"/>
</dbReference>
<dbReference type="InterPro" id="IPR006012">
    <property type="entry name" value="Syntaxin/epimorphin_CS"/>
</dbReference>
<dbReference type="Pfam" id="PF00804">
    <property type="entry name" value="Syntaxin"/>
    <property type="match status" value="1"/>
</dbReference>
<feature type="coiled-coil region" evidence="3">
    <location>
        <begin position="104"/>
        <end position="131"/>
    </location>
</feature>
<dbReference type="Proteomes" id="UP000000539">
    <property type="component" value="Unassembled WGS sequence"/>
</dbReference>
<protein>
    <recommendedName>
        <fullName evidence="5">t-SNARE coiled-coil homology domain-containing protein</fullName>
    </recommendedName>
</protein>
<dbReference type="OrthoDB" id="9398420at2759"/>
<dbReference type="InterPro" id="IPR000727">
    <property type="entry name" value="T_SNARE_dom"/>
</dbReference>
<dbReference type="GO" id="GO:0016192">
    <property type="term" value="P:vesicle-mediated transport"/>
    <property type="evidence" value="ECO:0007669"/>
    <property type="project" value="InterPro"/>
</dbReference>
<organism evidence="6 7">
    <name type="scientific">Gallus gallus</name>
    <name type="common">Chicken</name>
    <dbReference type="NCBI Taxonomy" id="9031"/>
    <lineage>
        <taxon>Eukaryota</taxon>
        <taxon>Metazoa</taxon>
        <taxon>Chordata</taxon>
        <taxon>Craniata</taxon>
        <taxon>Vertebrata</taxon>
        <taxon>Euteleostomi</taxon>
        <taxon>Archelosauria</taxon>
        <taxon>Archosauria</taxon>
        <taxon>Dinosauria</taxon>
        <taxon>Saurischia</taxon>
        <taxon>Theropoda</taxon>
        <taxon>Coelurosauria</taxon>
        <taxon>Aves</taxon>
        <taxon>Neognathae</taxon>
        <taxon>Galloanserae</taxon>
        <taxon>Galliformes</taxon>
        <taxon>Phasianidae</taxon>
        <taxon>Phasianinae</taxon>
        <taxon>Gallus</taxon>
    </lineage>
</organism>
<dbReference type="Ensembl" id="ENSGALT00010002978.1">
    <property type="protein sequence ID" value="ENSGALP00010001524.1"/>
    <property type="gene ID" value="ENSGALG00010001289.1"/>
</dbReference>
<evidence type="ECO:0000256" key="3">
    <source>
        <dbReference type="SAM" id="Coils"/>
    </source>
</evidence>
<dbReference type="PANTHER" id="PTHR19957">
    <property type="entry name" value="SYNTAXIN"/>
    <property type="match status" value="1"/>
</dbReference>
<evidence type="ECO:0000313" key="6">
    <source>
        <dbReference type="Ensembl" id="ENSGALP00010001524.1"/>
    </source>
</evidence>
<reference evidence="6" key="2">
    <citation type="submission" date="2025-09" db="UniProtKB">
        <authorList>
            <consortium name="Ensembl"/>
        </authorList>
    </citation>
    <scope>IDENTIFICATION</scope>
    <source>
        <strain evidence="6">broiler</strain>
    </source>
</reference>
<keyword evidence="2 3" id="KW-0175">Coiled coil</keyword>
<dbReference type="AlphaFoldDB" id="A0A8V0XAI2"/>
<comment type="similarity">
    <text evidence="1">Belongs to the syntaxin family.</text>
</comment>
<feature type="region of interest" description="Disordered" evidence="4">
    <location>
        <begin position="167"/>
        <end position="199"/>
    </location>
</feature>